<proteinExistence type="predicted"/>
<keyword evidence="2" id="KW-1185">Reference proteome</keyword>
<evidence type="ECO:0000313" key="2">
    <source>
        <dbReference type="Proteomes" id="UP001060085"/>
    </source>
</evidence>
<sequence length="333" mass="37326">MAVRVQNLPRKTSRQDSIHQMPHFTGNHSPWWNSQEQQFSQTLSKNIHFRVEHSPPRCQEVETLGLQLRDKGSPSTLSSSQSPHELTTTTKTNSQDQCVSSESVQTQSYQKHVGDQVNSAFLMSNPEFSVNPSVMDMNQSTGHISFGAYADPYFSGLFNAYGSQALQIQSQMAGMAPNRILLPPDLAQDGPIYVNAKQYHGILRRRQMRAKLEAQNRLLKNRKPYLHESRHLHAVNRVRGTGGRFLSKKEQQQSVDPTPSRGSASSSVHSHRAEVQKSKTKERNDGPSNGNLFFQQPADHNKISSVTDQMALSMLGSGGFTGNEHRYRAPSFQ</sequence>
<name>A0ACC0BNZ2_CATRO</name>
<dbReference type="EMBL" id="CM044703">
    <property type="protein sequence ID" value="KAI5674308.1"/>
    <property type="molecule type" value="Genomic_DNA"/>
</dbReference>
<comment type="caution">
    <text evidence="1">The sequence shown here is derived from an EMBL/GenBank/DDBJ whole genome shotgun (WGS) entry which is preliminary data.</text>
</comment>
<gene>
    <name evidence="1" type="ORF">M9H77_14672</name>
</gene>
<organism evidence="1 2">
    <name type="scientific">Catharanthus roseus</name>
    <name type="common">Madagascar periwinkle</name>
    <name type="synonym">Vinca rosea</name>
    <dbReference type="NCBI Taxonomy" id="4058"/>
    <lineage>
        <taxon>Eukaryota</taxon>
        <taxon>Viridiplantae</taxon>
        <taxon>Streptophyta</taxon>
        <taxon>Embryophyta</taxon>
        <taxon>Tracheophyta</taxon>
        <taxon>Spermatophyta</taxon>
        <taxon>Magnoliopsida</taxon>
        <taxon>eudicotyledons</taxon>
        <taxon>Gunneridae</taxon>
        <taxon>Pentapetalae</taxon>
        <taxon>asterids</taxon>
        <taxon>lamiids</taxon>
        <taxon>Gentianales</taxon>
        <taxon>Apocynaceae</taxon>
        <taxon>Rauvolfioideae</taxon>
        <taxon>Vinceae</taxon>
        <taxon>Catharanthinae</taxon>
        <taxon>Catharanthus</taxon>
    </lineage>
</organism>
<dbReference type="Proteomes" id="UP001060085">
    <property type="component" value="Linkage Group LG03"/>
</dbReference>
<accession>A0ACC0BNZ2</accession>
<reference evidence="2" key="1">
    <citation type="journal article" date="2023" name="Nat. Plants">
        <title>Single-cell RNA sequencing provides a high-resolution roadmap for understanding the multicellular compartmentation of specialized metabolism.</title>
        <authorList>
            <person name="Sun S."/>
            <person name="Shen X."/>
            <person name="Li Y."/>
            <person name="Li Y."/>
            <person name="Wang S."/>
            <person name="Li R."/>
            <person name="Zhang H."/>
            <person name="Shen G."/>
            <person name="Guo B."/>
            <person name="Wei J."/>
            <person name="Xu J."/>
            <person name="St-Pierre B."/>
            <person name="Chen S."/>
            <person name="Sun C."/>
        </authorList>
    </citation>
    <scope>NUCLEOTIDE SEQUENCE [LARGE SCALE GENOMIC DNA]</scope>
</reference>
<protein>
    <submittedName>
        <fullName evidence="1">Uncharacterized protein</fullName>
    </submittedName>
</protein>
<evidence type="ECO:0000313" key="1">
    <source>
        <dbReference type="EMBL" id="KAI5674308.1"/>
    </source>
</evidence>